<evidence type="ECO:0000313" key="2">
    <source>
        <dbReference type="EMBL" id="EEC66698.1"/>
    </source>
</evidence>
<feature type="region of interest" description="Disordered" evidence="1">
    <location>
        <begin position="65"/>
        <end position="89"/>
    </location>
</feature>
<organism evidence="2 3">
    <name type="scientific">Oryza sativa subsp. indica</name>
    <name type="common">Rice</name>
    <dbReference type="NCBI Taxonomy" id="39946"/>
    <lineage>
        <taxon>Eukaryota</taxon>
        <taxon>Viridiplantae</taxon>
        <taxon>Streptophyta</taxon>
        <taxon>Embryophyta</taxon>
        <taxon>Tracheophyta</taxon>
        <taxon>Spermatophyta</taxon>
        <taxon>Magnoliopsida</taxon>
        <taxon>Liliopsida</taxon>
        <taxon>Poales</taxon>
        <taxon>Poaceae</taxon>
        <taxon>BOP clade</taxon>
        <taxon>Oryzoideae</taxon>
        <taxon>Oryzeae</taxon>
        <taxon>Oryzinae</taxon>
        <taxon>Oryza</taxon>
        <taxon>Oryza sativa</taxon>
    </lineage>
</organism>
<evidence type="ECO:0000313" key="3">
    <source>
        <dbReference type="Proteomes" id="UP000007015"/>
    </source>
</evidence>
<reference evidence="2 3" key="1">
    <citation type="journal article" date="2005" name="PLoS Biol.">
        <title>The genomes of Oryza sativa: a history of duplications.</title>
        <authorList>
            <person name="Yu J."/>
            <person name="Wang J."/>
            <person name="Lin W."/>
            <person name="Li S."/>
            <person name="Li H."/>
            <person name="Zhou J."/>
            <person name="Ni P."/>
            <person name="Dong W."/>
            <person name="Hu S."/>
            <person name="Zeng C."/>
            <person name="Zhang J."/>
            <person name="Zhang Y."/>
            <person name="Li R."/>
            <person name="Xu Z."/>
            <person name="Li S."/>
            <person name="Li X."/>
            <person name="Zheng H."/>
            <person name="Cong L."/>
            <person name="Lin L."/>
            <person name="Yin J."/>
            <person name="Geng J."/>
            <person name="Li G."/>
            <person name="Shi J."/>
            <person name="Liu J."/>
            <person name="Lv H."/>
            <person name="Li J."/>
            <person name="Wang J."/>
            <person name="Deng Y."/>
            <person name="Ran L."/>
            <person name="Shi X."/>
            <person name="Wang X."/>
            <person name="Wu Q."/>
            <person name="Li C."/>
            <person name="Ren X."/>
            <person name="Wang J."/>
            <person name="Wang X."/>
            <person name="Li D."/>
            <person name="Liu D."/>
            <person name="Zhang X."/>
            <person name="Ji Z."/>
            <person name="Zhao W."/>
            <person name="Sun Y."/>
            <person name="Zhang Z."/>
            <person name="Bao J."/>
            <person name="Han Y."/>
            <person name="Dong L."/>
            <person name="Ji J."/>
            <person name="Chen P."/>
            <person name="Wu S."/>
            <person name="Liu J."/>
            <person name="Xiao Y."/>
            <person name="Bu D."/>
            <person name="Tan J."/>
            <person name="Yang L."/>
            <person name="Ye C."/>
            <person name="Zhang J."/>
            <person name="Xu J."/>
            <person name="Zhou Y."/>
            <person name="Yu Y."/>
            <person name="Zhang B."/>
            <person name="Zhuang S."/>
            <person name="Wei H."/>
            <person name="Liu B."/>
            <person name="Lei M."/>
            <person name="Yu H."/>
            <person name="Li Y."/>
            <person name="Xu H."/>
            <person name="Wei S."/>
            <person name="He X."/>
            <person name="Fang L."/>
            <person name="Zhang Z."/>
            <person name="Zhang Y."/>
            <person name="Huang X."/>
            <person name="Su Z."/>
            <person name="Tong W."/>
            <person name="Li J."/>
            <person name="Tong Z."/>
            <person name="Li S."/>
            <person name="Ye J."/>
            <person name="Wang L."/>
            <person name="Fang L."/>
            <person name="Lei T."/>
            <person name="Chen C."/>
            <person name="Chen H."/>
            <person name="Xu Z."/>
            <person name="Li H."/>
            <person name="Huang H."/>
            <person name="Zhang F."/>
            <person name="Xu H."/>
            <person name="Li N."/>
            <person name="Zhao C."/>
            <person name="Li S."/>
            <person name="Dong L."/>
            <person name="Huang Y."/>
            <person name="Li L."/>
            <person name="Xi Y."/>
            <person name="Qi Q."/>
            <person name="Li W."/>
            <person name="Zhang B."/>
            <person name="Hu W."/>
            <person name="Zhang Y."/>
            <person name="Tian X."/>
            <person name="Jiao Y."/>
            <person name="Liang X."/>
            <person name="Jin J."/>
            <person name="Gao L."/>
            <person name="Zheng W."/>
            <person name="Hao B."/>
            <person name="Liu S."/>
            <person name="Wang W."/>
            <person name="Yuan L."/>
            <person name="Cao M."/>
            <person name="McDermott J."/>
            <person name="Samudrala R."/>
            <person name="Wang J."/>
            <person name="Wong G.K."/>
            <person name="Yang H."/>
        </authorList>
    </citation>
    <scope>NUCLEOTIDE SEQUENCE [LARGE SCALE GENOMIC DNA]</scope>
    <source>
        <strain evidence="3">cv. 93-11</strain>
    </source>
</reference>
<keyword evidence="3" id="KW-1185">Reference proteome</keyword>
<dbReference type="EMBL" id="CM000135">
    <property type="protein sequence ID" value="EEC66698.1"/>
    <property type="molecule type" value="Genomic_DNA"/>
</dbReference>
<dbReference type="HOGENOM" id="CLU_1672176_0_0_1"/>
<dbReference type="Gramene" id="BGIOSGA032173-TA">
    <property type="protein sequence ID" value="BGIOSGA032173-PA"/>
    <property type="gene ID" value="BGIOSGA032173"/>
</dbReference>
<feature type="region of interest" description="Disordered" evidence="1">
    <location>
        <begin position="102"/>
        <end position="158"/>
    </location>
</feature>
<sequence>MSSADDAAFTAAITSLTDTATSAIRQTLTPDDSASPDDRVAAMALVDATSSATVKALQAAISALVDKNPRAPPTTTAATASSPPPSTTVTVDAAALRAALGLPPADASGDQDSSAPADLTSLFAALGLQPPSAHDEQPVSSASGGAPLTSDAVDALHA</sequence>
<dbReference type="Proteomes" id="UP000007015">
    <property type="component" value="Chromosome 10"/>
</dbReference>
<feature type="compositionally biased region" description="Low complexity" evidence="1">
    <location>
        <begin position="73"/>
        <end position="89"/>
    </location>
</feature>
<name>B8BG46_ORYSI</name>
<protein>
    <submittedName>
        <fullName evidence="2">Uncharacterized protein</fullName>
    </submittedName>
</protein>
<evidence type="ECO:0000256" key="1">
    <source>
        <dbReference type="SAM" id="MobiDB-lite"/>
    </source>
</evidence>
<gene>
    <name evidence="2" type="ORF">OsI_33018</name>
</gene>
<proteinExistence type="predicted"/>
<dbReference type="AlphaFoldDB" id="B8BG46"/>
<accession>B8BG46</accession>